<dbReference type="CDD" id="cd00009">
    <property type="entry name" value="AAA"/>
    <property type="match status" value="1"/>
</dbReference>
<dbReference type="STRING" id="1312852.EG19_07295"/>
<dbReference type="EMBL" id="JMFG01000027">
    <property type="protein sequence ID" value="KDA53173.1"/>
    <property type="molecule type" value="Genomic_DNA"/>
</dbReference>
<dbReference type="InterPro" id="IPR027417">
    <property type="entry name" value="P-loop_NTPase"/>
</dbReference>
<dbReference type="InterPro" id="IPR049945">
    <property type="entry name" value="AAA_22"/>
</dbReference>
<accession>A0A062XQS6</accession>
<dbReference type="RefSeq" id="WP_038050104.1">
    <property type="nucleotide sequence ID" value="NZ_JMFG01000027.1"/>
</dbReference>
<dbReference type="GO" id="GO:0016887">
    <property type="term" value="F:ATP hydrolysis activity"/>
    <property type="evidence" value="ECO:0007669"/>
    <property type="project" value="InterPro"/>
</dbReference>
<dbReference type="Pfam" id="PF13401">
    <property type="entry name" value="AAA_22"/>
    <property type="match status" value="1"/>
</dbReference>
<proteinExistence type="predicted"/>
<dbReference type="InterPro" id="IPR052026">
    <property type="entry name" value="ExeA_AAA_ATPase_DNA-bind"/>
</dbReference>
<dbReference type="PANTHER" id="PTHR35894:SF1">
    <property type="entry name" value="PHOSPHORIBULOKINASE _ URIDINE KINASE FAMILY"/>
    <property type="match status" value="1"/>
</dbReference>
<dbReference type="InterPro" id="IPR003593">
    <property type="entry name" value="AAA+_ATPase"/>
</dbReference>
<dbReference type="Proteomes" id="UP000027284">
    <property type="component" value="Unassembled WGS sequence"/>
</dbReference>
<name>A0A062XQS6_9BACT</name>
<protein>
    <submittedName>
        <fullName evidence="2">ATPase</fullName>
    </submittedName>
</protein>
<gene>
    <name evidence="2" type="ORF">EG19_07295</name>
</gene>
<evidence type="ECO:0000313" key="2">
    <source>
        <dbReference type="EMBL" id="KDA53173.1"/>
    </source>
</evidence>
<reference evidence="2 3" key="1">
    <citation type="submission" date="2014-04" db="EMBL/GenBank/DDBJ databases">
        <title>The Genome Sequence of Thermoanaerobaculum aquaticum MP-01, The First Cultivated Group 23 Acidobacterium.</title>
        <authorList>
            <person name="Stamps B.W."/>
            <person name="Losey N.A."/>
            <person name="Lawson P.A."/>
            <person name="Stevenson B.S."/>
        </authorList>
    </citation>
    <scope>NUCLEOTIDE SEQUENCE [LARGE SCALE GENOMIC DNA]</scope>
    <source>
        <strain evidence="2 3">MP-01</strain>
    </source>
</reference>
<feature type="domain" description="AAA+ ATPase" evidence="1">
    <location>
        <begin position="42"/>
        <end position="185"/>
    </location>
</feature>
<comment type="caution">
    <text evidence="2">The sequence shown here is derived from an EMBL/GenBank/DDBJ whole genome shotgun (WGS) entry which is preliminary data.</text>
</comment>
<dbReference type="SMART" id="SM00382">
    <property type="entry name" value="AAA"/>
    <property type="match status" value="1"/>
</dbReference>
<keyword evidence="3" id="KW-1185">Reference proteome</keyword>
<dbReference type="AlphaFoldDB" id="A0A062XQS6"/>
<dbReference type="Gene3D" id="3.40.50.300">
    <property type="entry name" value="P-loop containing nucleotide triphosphate hydrolases"/>
    <property type="match status" value="1"/>
</dbReference>
<dbReference type="SUPFAM" id="SSF52540">
    <property type="entry name" value="P-loop containing nucleoside triphosphate hydrolases"/>
    <property type="match status" value="1"/>
</dbReference>
<organism evidence="2 3">
    <name type="scientific">Thermoanaerobaculum aquaticum</name>
    <dbReference type="NCBI Taxonomy" id="1312852"/>
    <lineage>
        <taxon>Bacteria</taxon>
        <taxon>Pseudomonadati</taxon>
        <taxon>Acidobacteriota</taxon>
        <taxon>Thermoanaerobaculia</taxon>
        <taxon>Thermoanaerobaculales</taxon>
        <taxon>Thermoanaerobaculaceae</taxon>
        <taxon>Thermoanaerobaculum</taxon>
    </lineage>
</organism>
<evidence type="ECO:0000259" key="1">
    <source>
        <dbReference type="SMART" id="SM00382"/>
    </source>
</evidence>
<sequence length="269" mass="29914">MYEAFYGLASSPFSLTPDPRFLFFSRQHREAFDSILYAIHRGEGFVQVTGEVGTGKTTLCRAVLANVPESSRTALILNPVLTSLQLLRAILKELGQEARGSDRSRLLDRLNNYLLEEAHAGHRVVLFIDEAQDLPAPLLEDIRLLSNLETDDQKLLLIVLLGQPELKAKLASHGLRQLSQRITVRYHLTGLRFVETKRYILHRLAVAGANGRPTFSTPALWAIQAASKGIPRLVNAVCDKTLLAGFVEETDFLRLRHVRQALASLGGGR</sequence>
<dbReference type="PANTHER" id="PTHR35894">
    <property type="entry name" value="GENERAL SECRETION PATHWAY PROTEIN A-RELATED"/>
    <property type="match status" value="1"/>
</dbReference>
<dbReference type="OrthoDB" id="9815896at2"/>
<evidence type="ECO:0000313" key="3">
    <source>
        <dbReference type="Proteomes" id="UP000027284"/>
    </source>
</evidence>